<dbReference type="Proteomes" id="UP000621455">
    <property type="component" value="Unassembled WGS sequence"/>
</dbReference>
<dbReference type="EMBL" id="WHJG01000071">
    <property type="protein sequence ID" value="NHZ83968.1"/>
    <property type="molecule type" value="Genomic_DNA"/>
</dbReference>
<proteinExistence type="predicted"/>
<comment type="caution">
    <text evidence="1">The sequence shown here is derived from an EMBL/GenBank/DDBJ whole genome shotgun (WGS) entry which is preliminary data.</text>
</comment>
<accession>A0ABX0NGS6</accession>
<keyword evidence="2" id="KW-1185">Reference proteome</keyword>
<sequence length="310" mass="34224">MKFSYVTLSSTRSRFSKALASRGLGLSLSAAQNVWANIVVGKNFSAAKPQATKDDGIFAIPVDAERIQSLLRARSREINLDTAVELFSEAIEEDLAALSPGMLELLSFCKTTGSFLIEAGSDSVKLGVMDAKYPGYIPVGNLPFLNGREPETEWFATSSALVLEVVNGLLETDTTEIFASNFRLVQQKEDRVFSKFIGPRIELYGQVIAEKVISVFEPQYPDWEAVDFDRVRDLIYDTIASDIYHQKNTWLNADCDLAELIMDSVAARIRDGLKWLAIDAEAEGGLNDPVGTIAHTVRLCLAKILGMEMR</sequence>
<name>A0ABX0NGS6_9BURK</name>
<dbReference type="RefSeq" id="WP_167094164.1">
    <property type="nucleotide sequence ID" value="NZ_WHJG01000071.1"/>
</dbReference>
<evidence type="ECO:0000313" key="1">
    <source>
        <dbReference type="EMBL" id="NHZ83968.1"/>
    </source>
</evidence>
<protein>
    <submittedName>
        <fullName evidence="1">Uncharacterized protein</fullName>
    </submittedName>
</protein>
<organism evidence="1 2">
    <name type="scientific">Massilia frigida</name>
    <dbReference type="NCBI Taxonomy" id="2609281"/>
    <lineage>
        <taxon>Bacteria</taxon>
        <taxon>Pseudomonadati</taxon>
        <taxon>Pseudomonadota</taxon>
        <taxon>Betaproteobacteria</taxon>
        <taxon>Burkholderiales</taxon>
        <taxon>Oxalobacteraceae</taxon>
        <taxon>Telluria group</taxon>
        <taxon>Massilia</taxon>
    </lineage>
</organism>
<evidence type="ECO:0000313" key="2">
    <source>
        <dbReference type="Proteomes" id="UP000621455"/>
    </source>
</evidence>
<gene>
    <name evidence="1" type="ORF">F2P44_32595</name>
</gene>
<reference evidence="1 2" key="1">
    <citation type="submission" date="2019-10" db="EMBL/GenBank/DDBJ databases">
        <title>Taxonomy of Antarctic Massilia spp.: description of Massilia rubra sp. nov., Massilia aquatica sp. nov., Massilia mucilaginosa sp. nov., Massilia frigida sp. nov. isolated from streams, lakes and regoliths.</title>
        <authorList>
            <person name="Holochova P."/>
            <person name="Sedlacek I."/>
            <person name="Kralova S."/>
            <person name="Maslanova I."/>
            <person name="Busse H.-J."/>
            <person name="Stankova E."/>
            <person name="Vrbovska V."/>
            <person name="Kovarovic V."/>
            <person name="Bartak M."/>
            <person name="Svec P."/>
            <person name="Pantucek R."/>
        </authorList>
    </citation>
    <scope>NUCLEOTIDE SEQUENCE [LARGE SCALE GENOMIC DNA]</scope>
    <source>
        <strain evidence="1 2">CCM 8695</strain>
    </source>
</reference>